<dbReference type="InterPro" id="IPR004323">
    <property type="entry name" value="Ion_tolerance_CutA"/>
</dbReference>
<comment type="caution">
    <text evidence="2">The sequence shown here is derived from an EMBL/GenBank/DDBJ whole genome shotgun (WGS) entry which is preliminary data.</text>
</comment>
<proteinExistence type="inferred from homology"/>
<dbReference type="InterPro" id="IPR015867">
    <property type="entry name" value="N-reg_PII/ATP_PRibTrfase_C"/>
</dbReference>
<dbReference type="Gene3D" id="3.30.70.120">
    <property type="match status" value="1"/>
</dbReference>
<dbReference type="AlphaFoldDB" id="A0A257LT47"/>
<evidence type="ECO:0008006" key="4">
    <source>
        <dbReference type="Google" id="ProtNLM"/>
    </source>
</evidence>
<evidence type="ECO:0000313" key="2">
    <source>
        <dbReference type="EMBL" id="OYV02784.1"/>
    </source>
</evidence>
<dbReference type="Pfam" id="PF03091">
    <property type="entry name" value="CutA1"/>
    <property type="match status" value="1"/>
</dbReference>
<reference evidence="3" key="1">
    <citation type="submission" date="2017-07" db="EMBL/GenBank/DDBJ databases">
        <title>Novel pathways for hydrocarbon cycling and metabolic interdependencies in hydrothermal sediment communities.</title>
        <authorList>
            <person name="Dombrowski N."/>
            <person name="Seitz K."/>
            <person name="Teske A."/>
            <person name="Baker B."/>
        </authorList>
    </citation>
    <scope>NUCLEOTIDE SEQUENCE [LARGE SCALE GENOMIC DNA]</scope>
</reference>
<name>A0A257LT47_UNCW3</name>
<comment type="similarity">
    <text evidence="1">Belongs to the CutA family.</text>
</comment>
<protein>
    <recommendedName>
        <fullName evidence="4">Divalent-cation tolerance protein CutA</fullName>
    </recommendedName>
</protein>
<organism evidence="2 3">
    <name type="scientific">candidate division WOR-3 bacterium 4484_18</name>
    <dbReference type="NCBI Taxonomy" id="2020626"/>
    <lineage>
        <taxon>Bacteria</taxon>
        <taxon>Bacteria division WOR-3</taxon>
    </lineage>
</organism>
<gene>
    <name evidence="2" type="ORF">CGW93_03850</name>
</gene>
<dbReference type="EMBL" id="NMUJ01000053">
    <property type="protein sequence ID" value="OYV02784.1"/>
    <property type="molecule type" value="Genomic_DNA"/>
</dbReference>
<dbReference type="Proteomes" id="UP000216312">
    <property type="component" value="Unassembled WGS sequence"/>
</dbReference>
<dbReference type="SUPFAM" id="SSF54913">
    <property type="entry name" value="GlnB-like"/>
    <property type="match status" value="1"/>
</dbReference>
<evidence type="ECO:0000256" key="1">
    <source>
        <dbReference type="ARBA" id="ARBA00010169"/>
    </source>
</evidence>
<accession>A0A257LT47</accession>
<dbReference type="InterPro" id="IPR011322">
    <property type="entry name" value="N-reg_PII-like_a/b"/>
</dbReference>
<sequence length="46" mass="5114">MEYIQVMATIDDCEAAENIAYTLVSKRLAACVQVKVSANFLSQIYV</sequence>
<evidence type="ECO:0000313" key="3">
    <source>
        <dbReference type="Proteomes" id="UP000216312"/>
    </source>
</evidence>
<dbReference type="GO" id="GO:0010038">
    <property type="term" value="P:response to metal ion"/>
    <property type="evidence" value="ECO:0007669"/>
    <property type="project" value="InterPro"/>
</dbReference>